<organism evidence="1 2">
    <name type="scientific">Cardiocondyla obscurior</name>
    <dbReference type="NCBI Taxonomy" id="286306"/>
    <lineage>
        <taxon>Eukaryota</taxon>
        <taxon>Metazoa</taxon>
        <taxon>Ecdysozoa</taxon>
        <taxon>Arthropoda</taxon>
        <taxon>Hexapoda</taxon>
        <taxon>Insecta</taxon>
        <taxon>Pterygota</taxon>
        <taxon>Neoptera</taxon>
        <taxon>Endopterygota</taxon>
        <taxon>Hymenoptera</taxon>
        <taxon>Apocrita</taxon>
        <taxon>Aculeata</taxon>
        <taxon>Formicoidea</taxon>
        <taxon>Formicidae</taxon>
        <taxon>Myrmicinae</taxon>
        <taxon>Cardiocondyla</taxon>
    </lineage>
</organism>
<accession>A0AAW2FAU0</accession>
<evidence type="ECO:0000313" key="1">
    <source>
        <dbReference type="EMBL" id="KAL0113061.1"/>
    </source>
</evidence>
<gene>
    <name evidence="1" type="ORF">PUN28_012350</name>
</gene>
<proteinExistence type="predicted"/>
<dbReference type="AlphaFoldDB" id="A0AAW2FAU0"/>
<dbReference type="Proteomes" id="UP001430953">
    <property type="component" value="Unassembled WGS sequence"/>
</dbReference>
<evidence type="ECO:0000313" key="2">
    <source>
        <dbReference type="Proteomes" id="UP001430953"/>
    </source>
</evidence>
<name>A0AAW2FAU0_9HYME</name>
<reference evidence="1 2" key="1">
    <citation type="submission" date="2023-03" db="EMBL/GenBank/DDBJ databases">
        <title>High recombination rates correlate with genetic variation in Cardiocondyla obscurior ants.</title>
        <authorList>
            <person name="Errbii M."/>
        </authorList>
    </citation>
    <scope>NUCLEOTIDE SEQUENCE [LARGE SCALE GENOMIC DNA]</scope>
    <source>
        <strain evidence="1">Alpha-2009</strain>
        <tissue evidence="1">Whole body</tissue>
    </source>
</reference>
<sequence>MIDINFESVSPQDACHSIPNNLRPAGILFSRPIGIISVENHCAQKPEISTNNADASFLSNIIRDDWKF</sequence>
<protein>
    <submittedName>
        <fullName evidence="1">Uncharacterized protein</fullName>
    </submittedName>
</protein>
<keyword evidence="2" id="KW-1185">Reference proteome</keyword>
<comment type="caution">
    <text evidence="1">The sequence shown here is derived from an EMBL/GenBank/DDBJ whole genome shotgun (WGS) entry which is preliminary data.</text>
</comment>
<dbReference type="EMBL" id="JADYXP020000012">
    <property type="protein sequence ID" value="KAL0113061.1"/>
    <property type="molecule type" value="Genomic_DNA"/>
</dbReference>